<protein>
    <recommendedName>
        <fullName evidence="3">Lipoprotein</fullName>
    </recommendedName>
</protein>
<evidence type="ECO:0008006" key="3">
    <source>
        <dbReference type="Google" id="ProtNLM"/>
    </source>
</evidence>
<dbReference type="Proteomes" id="UP001157161">
    <property type="component" value="Unassembled WGS sequence"/>
</dbReference>
<evidence type="ECO:0000313" key="1">
    <source>
        <dbReference type="EMBL" id="GMA32497.1"/>
    </source>
</evidence>
<dbReference type="PROSITE" id="PS51257">
    <property type="entry name" value="PROKAR_LIPOPROTEIN"/>
    <property type="match status" value="1"/>
</dbReference>
<organism evidence="1 2">
    <name type="scientific">Litorihabitans aurantiacus</name>
    <dbReference type="NCBI Taxonomy" id="1930061"/>
    <lineage>
        <taxon>Bacteria</taxon>
        <taxon>Bacillati</taxon>
        <taxon>Actinomycetota</taxon>
        <taxon>Actinomycetes</taxon>
        <taxon>Micrococcales</taxon>
        <taxon>Beutenbergiaceae</taxon>
        <taxon>Litorihabitans</taxon>
    </lineage>
</organism>
<accession>A0AA37XGQ3</accession>
<name>A0AA37XGQ3_9MICO</name>
<gene>
    <name evidence="1" type="ORF">GCM10025875_24890</name>
</gene>
<reference evidence="1" key="2">
    <citation type="submission" date="2023-02" db="EMBL/GenBank/DDBJ databases">
        <authorList>
            <person name="Sun Q."/>
            <person name="Mori K."/>
        </authorList>
    </citation>
    <scope>NUCLEOTIDE SEQUENCE</scope>
    <source>
        <strain evidence="1">NBRC 112290</strain>
    </source>
</reference>
<comment type="caution">
    <text evidence="1">The sequence shown here is derived from an EMBL/GenBank/DDBJ whole genome shotgun (WGS) entry which is preliminary data.</text>
</comment>
<sequence length="326" mass="34024">MAERRRGGDRGGRRRAATLVVAVTIAVAPVLVACTPDPAPAPPTSADVLPPALSDLPAALGDPGAAQDVIEQIADDPSGWVTRLDDEDVTAVVDVGITWAERFVAEEDGTPDLTEDARRGFVQFAAASGHETSVRFHAAVTTVLERDLVQPFADGQETPVAVAMVQAATWEGRLVGADVTHAGDFSAGWRQLAASEVALLAHARRAADGGTDALTTASGLISSDEVMTSVANYGPTTDTSDNDVQQAIATGMESVQRRSAVQAGLDAGAFPDWLLDEYGPATLERADGSRVLAPGTQAEDLAAVYFDLPIDHGTYPGTWRANLGWA</sequence>
<evidence type="ECO:0000313" key="2">
    <source>
        <dbReference type="Proteomes" id="UP001157161"/>
    </source>
</evidence>
<dbReference type="RefSeq" id="WP_284251178.1">
    <property type="nucleotide sequence ID" value="NZ_BSUM01000001.1"/>
</dbReference>
<dbReference type="EMBL" id="BSUM01000001">
    <property type="protein sequence ID" value="GMA32497.1"/>
    <property type="molecule type" value="Genomic_DNA"/>
</dbReference>
<proteinExistence type="predicted"/>
<dbReference type="AlphaFoldDB" id="A0AA37XGQ3"/>
<reference evidence="1" key="1">
    <citation type="journal article" date="2014" name="Int. J. Syst. Evol. Microbiol.">
        <title>Complete genome sequence of Corynebacterium casei LMG S-19264T (=DSM 44701T), isolated from a smear-ripened cheese.</title>
        <authorList>
            <consortium name="US DOE Joint Genome Institute (JGI-PGF)"/>
            <person name="Walter F."/>
            <person name="Albersmeier A."/>
            <person name="Kalinowski J."/>
            <person name="Ruckert C."/>
        </authorList>
    </citation>
    <scope>NUCLEOTIDE SEQUENCE</scope>
    <source>
        <strain evidence="1">NBRC 112290</strain>
    </source>
</reference>
<keyword evidence="2" id="KW-1185">Reference proteome</keyword>